<proteinExistence type="predicted"/>
<dbReference type="PANTHER" id="PTHR40056:SF1">
    <property type="entry name" value="DUF1836 DOMAIN-CONTAINING PROTEIN"/>
    <property type="match status" value="1"/>
</dbReference>
<dbReference type="InterPro" id="IPR014975">
    <property type="entry name" value="DUF1836"/>
</dbReference>
<sequence>MQTYSLTRQELGSLLQALDRQNDLKPSDILRRAWFGKSPPPSPEFLPQSILPPIVEKLMRSGERKGFSLHEISDLGQLLDFSTLSVTSMQNWVKRDFKPYFQCPGAGKKYSLNQTAMLLMIDDLKANLDFESIRGLFAILFPLPDEPKKCDEYANGITPLNLFAFYSGLYEDLNLLNAWDSLNGELLEQKVRERAARTASAMPALPERQRKAVRNILFVAVVSVQAAKLQSMARRYCQATLYMNKP</sequence>
<protein>
    <submittedName>
        <fullName evidence="1">DUF1836 domain-containing protein</fullName>
    </submittedName>
</protein>
<dbReference type="RefSeq" id="WP_257444284.1">
    <property type="nucleotide sequence ID" value="NZ_JANIPJ010000004.1"/>
</dbReference>
<dbReference type="PANTHER" id="PTHR40056">
    <property type="entry name" value="HYPOTHETICAL CYTOSOLIC PROTEIN"/>
    <property type="match status" value="1"/>
</dbReference>
<accession>A0A9X2S7V5</accession>
<dbReference type="Proteomes" id="UP001141950">
    <property type="component" value="Unassembled WGS sequence"/>
</dbReference>
<name>A0A9X2S7V5_9BACL</name>
<gene>
    <name evidence="1" type="ORF">NQZ67_07540</name>
</gene>
<evidence type="ECO:0000313" key="2">
    <source>
        <dbReference type="Proteomes" id="UP001141950"/>
    </source>
</evidence>
<dbReference type="Pfam" id="PF08876">
    <property type="entry name" value="DUF1836"/>
    <property type="match status" value="1"/>
</dbReference>
<organism evidence="1 2">
    <name type="scientific">Paenibacillus soyae</name>
    <dbReference type="NCBI Taxonomy" id="2969249"/>
    <lineage>
        <taxon>Bacteria</taxon>
        <taxon>Bacillati</taxon>
        <taxon>Bacillota</taxon>
        <taxon>Bacilli</taxon>
        <taxon>Bacillales</taxon>
        <taxon>Paenibacillaceae</taxon>
        <taxon>Paenibacillus</taxon>
    </lineage>
</organism>
<dbReference type="EMBL" id="JANIPJ010000004">
    <property type="protein sequence ID" value="MCR2803734.1"/>
    <property type="molecule type" value="Genomic_DNA"/>
</dbReference>
<dbReference type="AlphaFoldDB" id="A0A9X2S7V5"/>
<evidence type="ECO:0000313" key="1">
    <source>
        <dbReference type="EMBL" id="MCR2803734.1"/>
    </source>
</evidence>
<keyword evidence="2" id="KW-1185">Reference proteome</keyword>
<reference evidence="1" key="1">
    <citation type="submission" date="2022-08" db="EMBL/GenBank/DDBJ databases">
        <title>The genomic sequence of strain Paenibacillus sp. SCIV0701.</title>
        <authorList>
            <person name="Zhao H."/>
        </authorList>
    </citation>
    <scope>NUCLEOTIDE SEQUENCE</scope>
    <source>
        <strain evidence="1">SCIV0701</strain>
    </source>
</reference>
<comment type="caution">
    <text evidence="1">The sequence shown here is derived from an EMBL/GenBank/DDBJ whole genome shotgun (WGS) entry which is preliminary data.</text>
</comment>